<gene>
    <name evidence="2" type="ORF">A9A72_122445</name>
</gene>
<keyword evidence="2" id="KW-0808">Transferase</keyword>
<proteinExistence type="predicted"/>
<organism evidence="2 3">
    <name type="scientific">Stutzerimonas stutzeri</name>
    <name type="common">Pseudomonas stutzeri</name>
    <dbReference type="NCBI Taxonomy" id="316"/>
    <lineage>
        <taxon>Bacteria</taxon>
        <taxon>Pseudomonadati</taxon>
        <taxon>Pseudomonadota</taxon>
        <taxon>Gammaproteobacteria</taxon>
        <taxon>Pseudomonadales</taxon>
        <taxon>Pseudomonadaceae</taxon>
        <taxon>Stutzerimonas</taxon>
    </lineage>
</organism>
<dbReference type="GO" id="GO:0016757">
    <property type="term" value="F:glycosyltransferase activity"/>
    <property type="evidence" value="ECO:0007669"/>
    <property type="project" value="InterPro"/>
</dbReference>
<feature type="domain" description="Glycosyl transferase family 1" evidence="1">
    <location>
        <begin position="221"/>
        <end position="388"/>
    </location>
</feature>
<dbReference type="InterPro" id="IPR050194">
    <property type="entry name" value="Glycosyltransferase_grp1"/>
</dbReference>
<accession>A0A5S5BE35</accession>
<name>A0A5S5BE35_STUST</name>
<dbReference type="PANTHER" id="PTHR45947:SF3">
    <property type="entry name" value="SULFOQUINOVOSYL TRANSFERASE SQD2"/>
    <property type="match status" value="1"/>
</dbReference>
<dbReference type="EMBL" id="VNHQ01000012">
    <property type="protein sequence ID" value="TYP65317.1"/>
    <property type="molecule type" value="Genomic_DNA"/>
</dbReference>
<evidence type="ECO:0000313" key="3">
    <source>
        <dbReference type="Proteomes" id="UP000324282"/>
    </source>
</evidence>
<evidence type="ECO:0000313" key="2">
    <source>
        <dbReference type="EMBL" id="TYP65317.1"/>
    </source>
</evidence>
<dbReference type="CDD" id="cd03801">
    <property type="entry name" value="GT4_PimA-like"/>
    <property type="match status" value="1"/>
</dbReference>
<dbReference type="InterPro" id="IPR001296">
    <property type="entry name" value="Glyco_trans_1"/>
</dbReference>
<dbReference type="RefSeq" id="WP_148924734.1">
    <property type="nucleotide sequence ID" value="NZ_VNHQ01000012.1"/>
</dbReference>
<dbReference type="OrthoDB" id="9802525at2"/>
<dbReference type="PANTHER" id="PTHR45947">
    <property type="entry name" value="SULFOQUINOVOSYL TRANSFERASE SQD2"/>
    <property type="match status" value="1"/>
</dbReference>
<dbReference type="AlphaFoldDB" id="A0A5S5BE35"/>
<comment type="caution">
    <text evidence="2">The sequence shown here is derived from an EMBL/GenBank/DDBJ whole genome shotgun (WGS) entry which is preliminary data.</text>
</comment>
<dbReference type="Gene3D" id="3.40.50.2000">
    <property type="entry name" value="Glycogen Phosphorylase B"/>
    <property type="match status" value="2"/>
</dbReference>
<dbReference type="Proteomes" id="UP000324282">
    <property type="component" value="Unassembled WGS sequence"/>
</dbReference>
<protein>
    <submittedName>
        <fullName evidence="2">Glycosyltransferase involved in cell wall biosynthesis</fullName>
    </submittedName>
</protein>
<dbReference type="Pfam" id="PF00534">
    <property type="entry name" value="Glycos_transf_1"/>
    <property type="match status" value="1"/>
</dbReference>
<dbReference type="SUPFAM" id="SSF53756">
    <property type="entry name" value="UDP-Glycosyltransferase/glycogen phosphorylase"/>
    <property type="match status" value="1"/>
</dbReference>
<reference evidence="2 3" key="1">
    <citation type="submission" date="2019-07" db="EMBL/GenBank/DDBJ databases">
        <title>Deep subsurface shale carbon reservoir microbial communities from Ohio and West Virginia, USA.</title>
        <authorList>
            <person name="Wrighton K."/>
        </authorList>
    </citation>
    <scope>NUCLEOTIDE SEQUENCE [LARGE SCALE GENOMIC DNA]</scope>
    <source>
        <strain evidence="2 3">NP_8Ht</strain>
    </source>
</reference>
<evidence type="ECO:0000259" key="1">
    <source>
        <dbReference type="Pfam" id="PF00534"/>
    </source>
</evidence>
<sequence length="424" mass="46751">MERNPRNILVSAIACSPVLGSEDGVGWNWSLELSKLGNSVTVLTRKRFRTDIEDYLKKEPNPGLSFHYIDLLPGIDYTGSPSLLSYMYIYVWQLLAFFKAKKLVSKASFDLVHHVTFAGIRLPSFLGYLGLPFVFGPVGGGEEVPAQLIKTFPTKARLKENLRRLSNKLVRYDPLMWLTMRSATVLGIATKDCLSLIPHAYHNKVVISSTIGVNACLSEYNQRNNTDTIVLYAGRFLHWKGMHIGLKAFAVAAKKNPAMRLLMVGDGPAAEHWRAIASSSDIEDFVTWVSWAKKAELDELYKTSDLFMFPSFHDSGGMVVLEAALQGLPTLCLDVGGPGMMVNESTGVKVAINGLGEDELVDALANSLLALTANKERLAHLGRSAKSWSSSQGWGARVRNFYFSCGPILAKSAPMPIDRHLKIS</sequence>